<feature type="transmembrane region" description="Helical" evidence="1">
    <location>
        <begin position="12"/>
        <end position="33"/>
    </location>
</feature>
<protein>
    <submittedName>
        <fullName evidence="2">Uncharacterized protein</fullName>
    </submittedName>
</protein>
<dbReference type="EMBL" id="CM003373">
    <property type="protein sequence ID" value="KOM37515.1"/>
    <property type="molecule type" value="Genomic_DNA"/>
</dbReference>
<evidence type="ECO:0000313" key="2">
    <source>
        <dbReference type="EMBL" id="KOM37515.1"/>
    </source>
</evidence>
<reference evidence="3" key="1">
    <citation type="journal article" date="2015" name="Proc. Natl. Acad. Sci. U.S.A.">
        <title>Genome sequencing of adzuki bean (Vigna angularis) provides insight into high starch and low fat accumulation and domestication.</title>
        <authorList>
            <person name="Yang K."/>
            <person name="Tian Z."/>
            <person name="Chen C."/>
            <person name="Luo L."/>
            <person name="Zhao B."/>
            <person name="Wang Z."/>
            <person name="Yu L."/>
            <person name="Li Y."/>
            <person name="Sun Y."/>
            <person name="Li W."/>
            <person name="Chen Y."/>
            <person name="Li Y."/>
            <person name="Zhang Y."/>
            <person name="Ai D."/>
            <person name="Zhao J."/>
            <person name="Shang C."/>
            <person name="Ma Y."/>
            <person name="Wu B."/>
            <person name="Wang M."/>
            <person name="Gao L."/>
            <person name="Sun D."/>
            <person name="Zhang P."/>
            <person name="Guo F."/>
            <person name="Wang W."/>
            <person name="Li Y."/>
            <person name="Wang J."/>
            <person name="Varshney R.K."/>
            <person name="Wang J."/>
            <person name="Ling H.Q."/>
            <person name="Wan P."/>
        </authorList>
    </citation>
    <scope>NUCLEOTIDE SEQUENCE</scope>
    <source>
        <strain evidence="3">cv. Jingnong 6</strain>
    </source>
</reference>
<organism evidence="2 3">
    <name type="scientific">Phaseolus angularis</name>
    <name type="common">Azuki bean</name>
    <name type="synonym">Vigna angularis</name>
    <dbReference type="NCBI Taxonomy" id="3914"/>
    <lineage>
        <taxon>Eukaryota</taxon>
        <taxon>Viridiplantae</taxon>
        <taxon>Streptophyta</taxon>
        <taxon>Embryophyta</taxon>
        <taxon>Tracheophyta</taxon>
        <taxon>Spermatophyta</taxon>
        <taxon>Magnoliopsida</taxon>
        <taxon>eudicotyledons</taxon>
        <taxon>Gunneridae</taxon>
        <taxon>Pentapetalae</taxon>
        <taxon>rosids</taxon>
        <taxon>fabids</taxon>
        <taxon>Fabales</taxon>
        <taxon>Fabaceae</taxon>
        <taxon>Papilionoideae</taxon>
        <taxon>50 kb inversion clade</taxon>
        <taxon>NPAAA clade</taxon>
        <taxon>indigoferoid/millettioid clade</taxon>
        <taxon>Phaseoleae</taxon>
        <taxon>Vigna</taxon>
    </lineage>
</organism>
<keyword evidence="1" id="KW-0812">Transmembrane</keyword>
<gene>
    <name evidence="2" type="ORF">LR48_Vigan03g089700</name>
</gene>
<dbReference type="Proteomes" id="UP000053144">
    <property type="component" value="Chromosome 3"/>
</dbReference>
<evidence type="ECO:0000313" key="3">
    <source>
        <dbReference type="Proteomes" id="UP000053144"/>
    </source>
</evidence>
<accession>A0A0L9U409</accession>
<name>A0A0L9U409_PHAAN</name>
<evidence type="ECO:0000256" key="1">
    <source>
        <dbReference type="SAM" id="Phobius"/>
    </source>
</evidence>
<keyword evidence="1" id="KW-1133">Transmembrane helix</keyword>
<dbReference type="AlphaFoldDB" id="A0A0L9U409"/>
<proteinExistence type="predicted"/>
<sequence>MEGLKVNEKFYLFKLGGVDLILGVTWLASLGEVKINWRNLTKSFDHREEEIMIKGDLTLTKKVVPLEALLKKQKLKLYL</sequence>
<keyword evidence="1" id="KW-0472">Membrane</keyword>
<dbReference type="Gramene" id="KOM37515">
    <property type="protein sequence ID" value="KOM37515"/>
    <property type="gene ID" value="LR48_Vigan03g089700"/>
</dbReference>